<accession>A0A101A818</accession>
<dbReference type="AlphaFoldDB" id="A0A101A818"/>
<sequence>MKKLLASLALALTLGIGTTIATAAPAAADELSYLNAISRLGITPNDGNYVTLLRWGYAVCADKSMWVPLDTTVEKVVFNPYNDITYTQAQAMVIAANTFLC</sequence>
<reference evidence="2 3" key="1">
    <citation type="submission" date="2016-01" db="EMBL/GenBank/DDBJ databases">
        <authorList>
            <consortium name="TB Trials Study Group"/>
            <person name="Sutton G."/>
            <person name="Brinkac L."/>
            <person name="Sanka R."/>
            <person name="Adams M."/>
            <person name="Lau E.L."/>
            <person name="Macaden R."/>
            <person name="Grewal H.M.S."/>
        </authorList>
    </citation>
    <scope>NUCLEOTIDE SEQUENCE [LARGE SCALE GENOMIC DNA]</scope>
    <source>
        <strain evidence="2 3">IS-1744</strain>
    </source>
</reference>
<keyword evidence="1" id="KW-0732">Signal</keyword>
<proteinExistence type="predicted"/>
<protein>
    <submittedName>
        <fullName evidence="2">Uncharacterized protein</fullName>
    </submittedName>
</protein>
<evidence type="ECO:0000313" key="2">
    <source>
        <dbReference type="EMBL" id="KUI17024.1"/>
    </source>
</evidence>
<dbReference type="EMBL" id="LQIR01000014">
    <property type="protein sequence ID" value="KUI17024.1"/>
    <property type="molecule type" value="Genomic_DNA"/>
</dbReference>
<evidence type="ECO:0000313" key="3">
    <source>
        <dbReference type="Proteomes" id="UP000053707"/>
    </source>
</evidence>
<feature type="signal peptide" evidence="1">
    <location>
        <begin position="1"/>
        <end position="23"/>
    </location>
</feature>
<comment type="caution">
    <text evidence="2">The sequence shown here is derived from an EMBL/GenBank/DDBJ whole genome shotgun (WGS) entry which is preliminary data.</text>
</comment>
<feature type="chain" id="PRO_5007092591" evidence="1">
    <location>
        <begin position="24"/>
        <end position="101"/>
    </location>
</feature>
<keyword evidence="3" id="KW-1185">Reference proteome</keyword>
<name>A0A101A818_9MYCO</name>
<dbReference type="Proteomes" id="UP000053707">
    <property type="component" value="Unassembled WGS sequence"/>
</dbReference>
<organism evidence="2 3">
    <name type="scientific">Mycobacterium lehmannii</name>
    <dbReference type="NCBI Taxonomy" id="2048550"/>
    <lineage>
        <taxon>Bacteria</taxon>
        <taxon>Bacillati</taxon>
        <taxon>Actinomycetota</taxon>
        <taxon>Actinomycetes</taxon>
        <taxon>Mycobacteriales</taxon>
        <taxon>Mycobacteriaceae</taxon>
        <taxon>Mycobacterium</taxon>
    </lineage>
</organism>
<dbReference type="RefSeq" id="WP_064395798.1">
    <property type="nucleotide sequence ID" value="NZ_LQIR01000014.1"/>
</dbReference>
<gene>
    <name evidence="2" type="ORF">AU192_21170</name>
</gene>
<evidence type="ECO:0000256" key="1">
    <source>
        <dbReference type="SAM" id="SignalP"/>
    </source>
</evidence>